<evidence type="ECO:0000256" key="1">
    <source>
        <dbReference type="ARBA" id="ARBA00004496"/>
    </source>
</evidence>
<dbReference type="RefSeq" id="WP_099474920.1">
    <property type="nucleotide sequence ID" value="NZ_CP041025.1"/>
</dbReference>
<name>A0A2G4YNF5_9PROT</name>
<accession>A0A2G4YNF5</accession>
<keyword evidence="4" id="KW-0963">Cytoplasm</keyword>
<organism evidence="6 7">
    <name type="scientific">Paremcibacter congregatus</name>
    <dbReference type="NCBI Taxonomy" id="2043170"/>
    <lineage>
        <taxon>Bacteria</taxon>
        <taxon>Pseudomonadati</taxon>
        <taxon>Pseudomonadota</taxon>
        <taxon>Alphaproteobacteria</taxon>
        <taxon>Emcibacterales</taxon>
        <taxon>Emcibacteraceae</taxon>
        <taxon>Paremcibacter</taxon>
    </lineage>
</organism>
<evidence type="ECO:0000256" key="2">
    <source>
        <dbReference type="ARBA" id="ARBA00009695"/>
    </source>
</evidence>
<evidence type="ECO:0000313" key="7">
    <source>
        <dbReference type="Proteomes" id="UP000229730"/>
    </source>
</evidence>
<evidence type="ECO:0000313" key="6">
    <source>
        <dbReference type="EMBL" id="PHZ83823.1"/>
    </source>
</evidence>
<proteinExistence type="inferred from homology"/>
<dbReference type="EMBL" id="PDEM01000031">
    <property type="protein sequence ID" value="PHZ83823.1"/>
    <property type="molecule type" value="Genomic_DNA"/>
</dbReference>
<evidence type="ECO:0000256" key="4">
    <source>
        <dbReference type="ARBA" id="ARBA00022490"/>
    </source>
</evidence>
<evidence type="ECO:0000259" key="5">
    <source>
        <dbReference type="Pfam" id="PF02631"/>
    </source>
</evidence>
<comment type="subcellular location">
    <subcellularLocation>
        <location evidence="1">Cytoplasm</location>
    </subcellularLocation>
</comment>
<dbReference type="InterPro" id="IPR053924">
    <property type="entry name" value="RecX_HTH_2nd"/>
</dbReference>
<dbReference type="Proteomes" id="UP000229730">
    <property type="component" value="Unassembled WGS sequence"/>
</dbReference>
<gene>
    <name evidence="6" type="ORF">CRD36_15840</name>
</gene>
<dbReference type="OrthoDB" id="5507982at2"/>
<reference evidence="6 7" key="1">
    <citation type="submission" date="2017-10" db="EMBL/GenBank/DDBJ databases">
        <title>Frigbacter circumglobatus gen. nov. sp. nov., isolated from sediment cultured in situ.</title>
        <authorList>
            <person name="Zhao Z."/>
        </authorList>
    </citation>
    <scope>NUCLEOTIDE SEQUENCE [LARGE SCALE GENOMIC DNA]</scope>
    <source>
        <strain evidence="6 7">ZYL</strain>
    </source>
</reference>
<dbReference type="GO" id="GO:0005737">
    <property type="term" value="C:cytoplasm"/>
    <property type="evidence" value="ECO:0007669"/>
    <property type="project" value="UniProtKB-SubCell"/>
</dbReference>
<dbReference type="AlphaFoldDB" id="A0A2G4YNF5"/>
<keyword evidence="7" id="KW-1185">Reference proteome</keyword>
<protein>
    <recommendedName>
        <fullName evidence="3">Regulatory protein RecX</fullName>
    </recommendedName>
</protein>
<dbReference type="Pfam" id="PF02631">
    <property type="entry name" value="RecX_HTH2"/>
    <property type="match status" value="1"/>
</dbReference>
<comment type="caution">
    <text evidence="6">The sequence shown here is derived from an EMBL/GenBank/DDBJ whole genome shotgun (WGS) entry which is preliminary data.</text>
</comment>
<dbReference type="InParanoid" id="A0A2G4YNF5"/>
<sequence length="196" mass="22739">MDKKPHKKKRLTRDYLIRATYSYLQRFATTEKNLRDVLDRKVRRRLMLSGEEENADSLYEEAQTWIEEIVTRAMEQNLVNDRSFAAAKSASLNRNGNSRRTISQKLQAKGVAPNVVDEVLHDLAEEMDDLDLDYMAAVKYLRKRRFGAFSLRHDGVDIIEKELASLCRAGFSYQMALKVLKMPRDELEEVMYQAGS</sequence>
<evidence type="ECO:0000256" key="3">
    <source>
        <dbReference type="ARBA" id="ARBA00018111"/>
    </source>
</evidence>
<feature type="domain" description="RecX second three-helical" evidence="5">
    <location>
        <begin position="80"/>
        <end position="120"/>
    </location>
</feature>
<comment type="similarity">
    <text evidence="2">Belongs to the RecX family.</text>
</comment>